<proteinExistence type="predicted"/>
<dbReference type="Gramene" id="Solyc02g076650.1.1">
    <property type="protein sequence ID" value="Solyc02g076650.1.1.1"/>
    <property type="gene ID" value="Solyc02g076650.1"/>
</dbReference>
<evidence type="ECO:0000313" key="1">
    <source>
        <dbReference type="EnsemblPlants" id="Solyc02g076650.1.1.1"/>
    </source>
</evidence>
<keyword evidence="2" id="KW-1185">Reference proteome</keyword>
<dbReference type="Proteomes" id="UP000004994">
    <property type="component" value="Chromosome 2"/>
</dbReference>
<dbReference type="AlphaFoldDB" id="A0A3Q7FPT8"/>
<dbReference type="SMR" id="A0A3Q7FPT8"/>
<dbReference type="EnsemblPlants" id="Solyc02g076650.1.1">
    <property type="protein sequence ID" value="Solyc02g076650.1.1.1"/>
    <property type="gene ID" value="Solyc02g076650.1"/>
</dbReference>
<evidence type="ECO:0008006" key="3">
    <source>
        <dbReference type="Google" id="ProtNLM"/>
    </source>
</evidence>
<dbReference type="PaxDb" id="4081-Solyc02g076650.1.1"/>
<dbReference type="PANTHER" id="PTHR46354">
    <property type="entry name" value="DOG1 DOMAIN-CONTAINING PROTEIN"/>
    <property type="match status" value="1"/>
</dbReference>
<dbReference type="InterPro" id="IPR051886">
    <property type="entry name" value="Seed_Dev/Stress_Resp_Reg"/>
</dbReference>
<protein>
    <recommendedName>
        <fullName evidence="3">DOG1 domain-containing protein</fullName>
    </recommendedName>
</protein>
<dbReference type="InParanoid" id="A0A3Q7FPT8"/>
<dbReference type="PANTHER" id="PTHR46354:SF2">
    <property type="entry name" value="PROTEIN DOG1-LIKE 4"/>
    <property type="match status" value="1"/>
</dbReference>
<reference evidence="1" key="1">
    <citation type="journal article" date="2012" name="Nature">
        <title>The tomato genome sequence provides insights into fleshy fruit evolution.</title>
        <authorList>
            <consortium name="Tomato Genome Consortium"/>
        </authorList>
    </citation>
    <scope>NUCLEOTIDE SEQUENCE [LARGE SCALE GENOMIC DNA]</scope>
    <source>
        <strain evidence="1">cv. Heinz 1706</strain>
    </source>
</reference>
<organism evidence="1">
    <name type="scientific">Solanum lycopersicum</name>
    <name type="common">Tomato</name>
    <name type="synonym">Lycopersicon esculentum</name>
    <dbReference type="NCBI Taxonomy" id="4081"/>
    <lineage>
        <taxon>Eukaryota</taxon>
        <taxon>Viridiplantae</taxon>
        <taxon>Streptophyta</taxon>
        <taxon>Embryophyta</taxon>
        <taxon>Tracheophyta</taxon>
        <taxon>Spermatophyta</taxon>
        <taxon>Magnoliopsida</taxon>
        <taxon>eudicotyledons</taxon>
        <taxon>Gunneridae</taxon>
        <taxon>Pentapetalae</taxon>
        <taxon>asterids</taxon>
        <taxon>lamiids</taxon>
        <taxon>Solanales</taxon>
        <taxon>Solanaceae</taxon>
        <taxon>Solanoideae</taxon>
        <taxon>Solaneae</taxon>
        <taxon>Solanum</taxon>
        <taxon>Solanum subgen. Lycopersicon</taxon>
    </lineage>
</organism>
<sequence>MSLERVMKMADCVRLKTLKGLLEILNPLQSVDFLAAISTIQIQMRKKNELLPNLIS</sequence>
<accession>A0A3Q7FPT8</accession>
<name>A0A3Q7FPT8_SOLLC</name>
<reference evidence="1" key="2">
    <citation type="submission" date="2019-01" db="UniProtKB">
        <authorList>
            <consortium name="EnsemblPlants"/>
        </authorList>
    </citation>
    <scope>IDENTIFICATION</scope>
    <source>
        <strain evidence="1">cv. Heinz 1706</strain>
    </source>
</reference>
<evidence type="ECO:0000313" key="2">
    <source>
        <dbReference type="Proteomes" id="UP000004994"/>
    </source>
</evidence>